<dbReference type="Gene3D" id="1.20.1250.10">
    <property type="match status" value="1"/>
</dbReference>
<evidence type="ECO:0000256" key="9">
    <source>
        <dbReference type="SAM" id="SignalP"/>
    </source>
</evidence>
<dbReference type="AlphaFoldDB" id="B6RCW1"/>
<evidence type="ECO:0000313" key="11">
    <source>
        <dbReference type="Ensembl" id="ENSXETP00000112421"/>
    </source>
</evidence>
<dbReference type="GO" id="GO:0006955">
    <property type="term" value="P:immune response"/>
    <property type="evidence" value="ECO:0007669"/>
    <property type="project" value="InterPro"/>
</dbReference>
<evidence type="ECO:0000256" key="6">
    <source>
        <dbReference type="ARBA" id="ARBA00022604"/>
    </source>
</evidence>
<feature type="non-terminal residue" evidence="10">
    <location>
        <position position="179"/>
    </location>
</feature>
<accession>B6RCW1</accession>
<reference evidence="13" key="4">
    <citation type="submission" date="2025-04" db="UniProtKB">
        <authorList>
            <consortium name="RefSeq"/>
        </authorList>
    </citation>
    <scope>IDENTIFICATION</scope>
    <source>
        <strain evidence="13">Nigerian</strain>
        <tissue evidence="13">Liver and blood</tissue>
    </source>
</reference>
<dbReference type="GO" id="GO:0051607">
    <property type="term" value="P:defense response to virus"/>
    <property type="evidence" value="ECO:0007669"/>
    <property type="project" value="UniProtKB-KW"/>
</dbReference>
<keyword evidence="6" id="KW-0341">Growth regulation</keyword>
<evidence type="ECO:0000313" key="10">
    <source>
        <dbReference type="EMBL" id="ABU54059.1"/>
    </source>
</evidence>
<keyword evidence="8" id="KW-0325">Glycoprotein</keyword>
<dbReference type="GeneID" id="100216446"/>
<comment type="similarity">
    <text evidence="2">Belongs to the type II (or gamma) interferon family.</text>
</comment>
<feature type="signal peptide" evidence="9">
    <location>
        <begin position="1"/>
        <end position="21"/>
    </location>
</feature>
<evidence type="ECO:0000256" key="2">
    <source>
        <dbReference type="ARBA" id="ARBA00007566"/>
    </source>
</evidence>
<reference evidence="11" key="2">
    <citation type="journal article" date="2010" name="Science">
        <title>The genome of the Western clawed frog Xenopus tropicalis.</title>
        <authorList>
            <person name="Hellsten U."/>
            <person name="Harland R.M."/>
            <person name="Gilchrist M.J."/>
            <person name="Hendrix D."/>
            <person name="Jurka J."/>
            <person name="Kapitonov V."/>
            <person name="Ovcharenko I."/>
            <person name="Putnam N.H."/>
            <person name="Shu S."/>
            <person name="Taher L."/>
            <person name="Blitz I.L."/>
            <person name="Blumberg B."/>
            <person name="Dichmann D.S."/>
            <person name="Dubchak I."/>
            <person name="Amaya E."/>
            <person name="Detter J.C."/>
            <person name="Fletcher R."/>
            <person name="Gerhard D.S."/>
            <person name="Goodstein D."/>
            <person name="Graves T."/>
            <person name="Grigoriev I.V."/>
            <person name="Grimwood J."/>
            <person name="Kawashima T."/>
            <person name="Lindquist E."/>
            <person name="Lucas S.M."/>
            <person name="Mead P.E."/>
            <person name="Mitros T."/>
            <person name="Ogino H."/>
            <person name="Ohta Y."/>
            <person name="Poliakov A.V."/>
            <person name="Pollet N."/>
            <person name="Robert J."/>
            <person name="Salamov A."/>
            <person name="Sater A.K."/>
            <person name="Schmutz J."/>
            <person name="Terry A."/>
            <person name="Vize P.D."/>
            <person name="Warren W.C."/>
            <person name="Wells D."/>
            <person name="Wills A."/>
            <person name="Wilson R.K."/>
            <person name="Zimmerman L.B."/>
            <person name="Zorn A.M."/>
            <person name="Grainger R."/>
            <person name="Grammer T."/>
            <person name="Khokha M.K."/>
            <person name="Richardson P.M."/>
            <person name="Rokhsar D.S."/>
        </authorList>
    </citation>
    <scope>NUCLEOTIDE SEQUENCE [LARGE SCALE GENOMIC DNA]</scope>
    <source>
        <strain evidence="11">Nigerian</strain>
    </source>
</reference>
<dbReference type="Proteomes" id="UP000008143">
    <property type="component" value="Chromosome 3"/>
</dbReference>
<dbReference type="GO" id="GO:0005133">
    <property type="term" value="F:type II interferon receptor binding"/>
    <property type="evidence" value="ECO:0007669"/>
    <property type="project" value="InterPro"/>
</dbReference>
<dbReference type="PANTHER" id="PTHR11419">
    <property type="entry name" value="INTERFERON GAMMA"/>
    <property type="match status" value="1"/>
</dbReference>
<sequence>MRQYRLLSLFVIIYWVGHIHGSSVNIREASTATEELRKHFNKINQDDDDSTGLIFLKLFDSWKEEGEKKILLSQIVPVYLKMLDAIPKIPELQASIKNLKMMLHTSFEDLLKQSDQKLRGLHELKKIQVGDVKTQHAAIKELFMILRELSVMEQPKNHVVKKRKLDFQQRNRKRRNRLF</sequence>
<dbReference type="GO" id="GO:0042116">
    <property type="term" value="P:macrophage activation"/>
    <property type="evidence" value="ECO:0007669"/>
    <property type="project" value="UniProtKB-ARBA"/>
</dbReference>
<dbReference type="InterPro" id="IPR002069">
    <property type="entry name" value="Interferon_gamma"/>
</dbReference>
<evidence type="ECO:0000313" key="14">
    <source>
        <dbReference type="Xenbase" id="XB-GENE-488149"/>
    </source>
</evidence>
<keyword evidence="5" id="KW-0964">Secreted</keyword>
<dbReference type="CTD" id="3458"/>
<dbReference type="GO" id="GO:0005615">
    <property type="term" value="C:extracellular space"/>
    <property type="evidence" value="ECO:0007669"/>
    <property type="project" value="UniProtKB-KW"/>
</dbReference>
<dbReference type="SMR" id="B6RCW1"/>
<evidence type="ECO:0000256" key="5">
    <source>
        <dbReference type="ARBA" id="ARBA00022525"/>
    </source>
</evidence>
<evidence type="ECO:0000256" key="1">
    <source>
        <dbReference type="ARBA" id="ARBA00004613"/>
    </source>
</evidence>
<gene>
    <name evidence="11 13 14" type="primary">ifng</name>
    <name evidence="10" type="synonym">IFNgamma</name>
</gene>
<dbReference type="KEGG" id="xtr:100216446"/>
<dbReference type="InterPro" id="IPR009079">
    <property type="entry name" value="4_helix_cytokine-like_core"/>
</dbReference>
<dbReference type="Ensembl" id="ENSXETT00000109153">
    <property type="protein sequence ID" value="ENSXETP00000112421"/>
    <property type="gene ID" value="ENSXETG00000044503"/>
</dbReference>
<name>B6RCW1_XENTR</name>
<proteinExistence type="evidence at transcript level"/>
<dbReference type="AGR" id="Xenbase:XB-GENE-488149"/>
<dbReference type="Xenbase" id="XB-GENE-488149">
    <property type="gene designation" value="ifng"/>
</dbReference>
<reference evidence="10" key="1">
    <citation type="journal article" date="2008" name="Immunogenetics">
        <title>Comparative study and expression analysis of the interferon gamma gene locus cytokines in Xenopus tropicalis.</title>
        <authorList>
            <person name="Qi Z.T."/>
            <person name="Nie P."/>
        </authorList>
    </citation>
    <scope>NUCLEOTIDE SEQUENCE</scope>
</reference>
<dbReference type="RefSeq" id="XP_002938555.1">
    <property type="nucleotide sequence ID" value="XM_002938509.2"/>
</dbReference>
<dbReference type="OMA" id="QIVSMYL"/>
<evidence type="ECO:0000256" key="4">
    <source>
        <dbReference type="ARBA" id="ARBA00022514"/>
    </source>
</evidence>
<evidence type="ECO:0000256" key="3">
    <source>
        <dbReference type="ARBA" id="ARBA00016945"/>
    </source>
</evidence>
<dbReference type="GeneTree" id="ENSGT00390000007831"/>
<dbReference type="OrthoDB" id="9937106at2759"/>
<evidence type="ECO:0000313" key="12">
    <source>
        <dbReference type="Proteomes" id="UP000008143"/>
    </source>
</evidence>
<comment type="subcellular location">
    <subcellularLocation>
        <location evidence="1">Secreted</location>
    </subcellularLocation>
</comment>
<keyword evidence="9" id="KW-0732">Signal</keyword>
<dbReference type="PANTHER" id="PTHR11419:SF0">
    <property type="entry name" value="INTERFERON GAMMA"/>
    <property type="match status" value="1"/>
</dbReference>
<dbReference type="GO" id="GO:0005125">
    <property type="term" value="F:cytokine activity"/>
    <property type="evidence" value="ECO:0007669"/>
    <property type="project" value="UniProtKB-KW"/>
</dbReference>
<dbReference type="FunFam" id="1.20.1250.10:FF:000007">
    <property type="entry name" value="Interferon gamma"/>
    <property type="match status" value="1"/>
</dbReference>
<protein>
    <recommendedName>
        <fullName evidence="3">Interferon gamma</fullName>
    </recommendedName>
</protein>
<keyword evidence="12" id="KW-1185">Reference proteome</keyword>
<reference evidence="11" key="3">
    <citation type="submission" date="2021-03" db="UniProtKB">
        <authorList>
            <consortium name="Ensembl"/>
        </authorList>
    </citation>
    <scope>IDENTIFICATION</scope>
</reference>
<evidence type="ECO:0000313" key="13">
    <source>
        <dbReference type="RefSeq" id="XP_002938555.1"/>
    </source>
</evidence>
<dbReference type="SUPFAM" id="SSF47266">
    <property type="entry name" value="4-helical cytokines"/>
    <property type="match status" value="1"/>
</dbReference>
<evidence type="ECO:0000256" key="8">
    <source>
        <dbReference type="ARBA" id="ARBA00023180"/>
    </source>
</evidence>
<dbReference type="Pfam" id="PF00714">
    <property type="entry name" value="IFN-gamma"/>
    <property type="match status" value="1"/>
</dbReference>
<keyword evidence="7" id="KW-0051">Antiviral defense</keyword>
<keyword evidence="4" id="KW-0202">Cytokine</keyword>
<feature type="chain" id="PRO_5044728924" description="Interferon gamma" evidence="9">
    <location>
        <begin position="22"/>
        <end position="179"/>
    </location>
</feature>
<organism evidence="10">
    <name type="scientific">Xenopus tropicalis</name>
    <name type="common">Western clawed frog</name>
    <name type="synonym">Silurana tropicalis</name>
    <dbReference type="NCBI Taxonomy" id="8364"/>
    <lineage>
        <taxon>Eukaryota</taxon>
        <taxon>Metazoa</taxon>
        <taxon>Chordata</taxon>
        <taxon>Craniata</taxon>
        <taxon>Vertebrata</taxon>
        <taxon>Euteleostomi</taxon>
        <taxon>Amphibia</taxon>
        <taxon>Batrachia</taxon>
        <taxon>Anura</taxon>
        <taxon>Pipoidea</taxon>
        <taxon>Pipidae</taxon>
        <taxon>Xenopodinae</taxon>
        <taxon>Xenopus</taxon>
        <taxon>Silurana</taxon>
    </lineage>
</organism>
<dbReference type="EMBL" id="EF564348">
    <property type="protein sequence ID" value="ABU54059.1"/>
    <property type="molecule type" value="mRNA"/>
</dbReference>
<evidence type="ECO:0000256" key="7">
    <source>
        <dbReference type="ARBA" id="ARBA00023118"/>
    </source>
</evidence>